<protein>
    <submittedName>
        <fullName evidence="7">Uncharacterized protein</fullName>
    </submittedName>
</protein>
<evidence type="ECO:0000256" key="5">
    <source>
        <dbReference type="ARBA" id="ARBA00023128"/>
    </source>
</evidence>
<dbReference type="PANTHER" id="PTHR48182:SF2">
    <property type="entry name" value="PROTEIN SERAC1"/>
    <property type="match status" value="1"/>
</dbReference>
<feature type="non-terminal residue" evidence="7">
    <location>
        <position position="78"/>
    </location>
</feature>
<dbReference type="Proteomes" id="UP001305647">
    <property type="component" value="Unassembled WGS sequence"/>
</dbReference>
<keyword evidence="6" id="KW-0472">Membrane</keyword>
<comment type="subcellular location">
    <subcellularLocation>
        <location evidence="2">Endoplasmic reticulum</location>
    </subcellularLocation>
    <subcellularLocation>
        <location evidence="3">Membrane</location>
    </subcellularLocation>
    <subcellularLocation>
        <location evidence="1">Mitochondrion</location>
    </subcellularLocation>
</comment>
<dbReference type="GO" id="GO:0005783">
    <property type="term" value="C:endoplasmic reticulum"/>
    <property type="evidence" value="ECO:0007669"/>
    <property type="project" value="UniProtKB-SubCell"/>
</dbReference>
<evidence type="ECO:0000313" key="7">
    <source>
        <dbReference type="EMBL" id="KAK4097417.1"/>
    </source>
</evidence>
<name>A0AAN6PXQ6_9PEZI</name>
<dbReference type="GO" id="GO:0005739">
    <property type="term" value="C:mitochondrion"/>
    <property type="evidence" value="ECO:0007669"/>
    <property type="project" value="UniProtKB-SubCell"/>
</dbReference>
<dbReference type="PANTHER" id="PTHR48182">
    <property type="entry name" value="PROTEIN SERAC1"/>
    <property type="match status" value="1"/>
</dbReference>
<evidence type="ECO:0000256" key="3">
    <source>
        <dbReference type="ARBA" id="ARBA00004370"/>
    </source>
</evidence>
<evidence type="ECO:0000256" key="6">
    <source>
        <dbReference type="ARBA" id="ARBA00023136"/>
    </source>
</evidence>
<dbReference type="InterPro" id="IPR052374">
    <property type="entry name" value="SERAC1"/>
</dbReference>
<keyword evidence="8" id="KW-1185">Reference proteome</keyword>
<reference evidence="7" key="1">
    <citation type="journal article" date="2023" name="Mol. Phylogenet. Evol.">
        <title>Genome-scale phylogeny and comparative genomics of the fungal order Sordariales.</title>
        <authorList>
            <person name="Hensen N."/>
            <person name="Bonometti L."/>
            <person name="Westerberg I."/>
            <person name="Brannstrom I.O."/>
            <person name="Guillou S."/>
            <person name="Cros-Aarteil S."/>
            <person name="Calhoun S."/>
            <person name="Haridas S."/>
            <person name="Kuo A."/>
            <person name="Mondo S."/>
            <person name="Pangilinan J."/>
            <person name="Riley R."/>
            <person name="LaButti K."/>
            <person name="Andreopoulos B."/>
            <person name="Lipzen A."/>
            <person name="Chen C."/>
            <person name="Yan M."/>
            <person name="Daum C."/>
            <person name="Ng V."/>
            <person name="Clum A."/>
            <person name="Steindorff A."/>
            <person name="Ohm R.A."/>
            <person name="Martin F."/>
            <person name="Silar P."/>
            <person name="Natvig D.O."/>
            <person name="Lalanne C."/>
            <person name="Gautier V."/>
            <person name="Ament-Velasquez S.L."/>
            <person name="Kruys A."/>
            <person name="Hutchinson M.I."/>
            <person name="Powell A.J."/>
            <person name="Barry K."/>
            <person name="Miller A.N."/>
            <person name="Grigoriev I.V."/>
            <person name="Debuchy R."/>
            <person name="Gladieux P."/>
            <person name="Hiltunen Thoren M."/>
            <person name="Johannesson H."/>
        </authorList>
    </citation>
    <scope>NUCLEOTIDE SEQUENCE</scope>
    <source>
        <strain evidence="7">CBS 757.83</strain>
    </source>
</reference>
<keyword evidence="4" id="KW-0256">Endoplasmic reticulum</keyword>
<gene>
    <name evidence="7" type="ORF">N658DRAFT_388132</name>
</gene>
<organism evidence="7 8">
    <name type="scientific">Parathielavia hyrcaniae</name>
    <dbReference type="NCBI Taxonomy" id="113614"/>
    <lineage>
        <taxon>Eukaryota</taxon>
        <taxon>Fungi</taxon>
        <taxon>Dikarya</taxon>
        <taxon>Ascomycota</taxon>
        <taxon>Pezizomycotina</taxon>
        <taxon>Sordariomycetes</taxon>
        <taxon>Sordariomycetidae</taxon>
        <taxon>Sordariales</taxon>
        <taxon>Chaetomiaceae</taxon>
        <taxon>Parathielavia</taxon>
    </lineage>
</organism>
<keyword evidence="5" id="KW-0496">Mitochondrion</keyword>
<dbReference type="EMBL" id="MU863676">
    <property type="protein sequence ID" value="KAK4097417.1"/>
    <property type="molecule type" value="Genomic_DNA"/>
</dbReference>
<dbReference type="GO" id="GO:0016020">
    <property type="term" value="C:membrane"/>
    <property type="evidence" value="ECO:0007669"/>
    <property type="project" value="UniProtKB-SubCell"/>
</dbReference>
<comment type="caution">
    <text evidence="7">The sequence shown here is derived from an EMBL/GenBank/DDBJ whole genome shotgun (WGS) entry which is preliminary data.</text>
</comment>
<proteinExistence type="predicted"/>
<sequence length="78" mass="8418">RPIVFIAQVFGGIVVEEALRRARACQPSKPHLYSILEATSSIIFFGTPHGGADPRNFIHHILAASAQALGVQVNQQVV</sequence>
<accession>A0AAN6PXQ6</accession>
<evidence type="ECO:0000256" key="4">
    <source>
        <dbReference type="ARBA" id="ARBA00022824"/>
    </source>
</evidence>
<feature type="non-terminal residue" evidence="7">
    <location>
        <position position="1"/>
    </location>
</feature>
<evidence type="ECO:0000313" key="8">
    <source>
        <dbReference type="Proteomes" id="UP001305647"/>
    </source>
</evidence>
<evidence type="ECO:0000256" key="2">
    <source>
        <dbReference type="ARBA" id="ARBA00004240"/>
    </source>
</evidence>
<evidence type="ECO:0000256" key="1">
    <source>
        <dbReference type="ARBA" id="ARBA00004173"/>
    </source>
</evidence>
<reference evidence="7" key="2">
    <citation type="submission" date="2023-05" db="EMBL/GenBank/DDBJ databases">
        <authorList>
            <consortium name="Lawrence Berkeley National Laboratory"/>
            <person name="Steindorff A."/>
            <person name="Hensen N."/>
            <person name="Bonometti L."/>
            <person name="Westerberg I."/>
            <person name="Brannstrom I.O."/>
            <person name="Guillou S."/>
            <person name="Cros-Aarteil S."/>
            <person name="Calhoun S."/>
            <person name="Haridas S."/>
            <person name="Kuo A."/>
            <person name="Mondo S."/>
            <person name="Pangilinan J."/>
            <person name="Riley R."/>
            <person name="Labutti K."/>
            <person name="Andreopoulos B."/>
            <person name="Lipzen A."/>
            <person name="Chen C."/>
            <person name="Yanf M."/>
            <person name="Daum C."/>
            <person name="Ng V."/>
            <person name="Clum A."/>
            <person name="Ohm R."/>
            <person name="Martin F."/>
            <person name="Silar P."/>
            <person name="Natvig D."/>
            <person name="Lalanne C."/>
            <person name="Gautier V."/>
            <person name="Ament-Velasquez S.L."/>
            <person name="Kruys A."/>
            <person name="Hutchinson M.I."/>
            <person name="Powell A.J."/>
            <person name="Barry K."/>
            <person name="Miller A.N."/>
            <person name="Grigoriev I.V."/>
            <person name="Debuchy R."/>
            <person name="Gladieux P."/>
            <person name="Thoren M.H."/>
            <person name="Johannesson H."/>
        </authorList>
    </citation>
    <scope>NUCLEOTIDE SEQUENCE</scope>
    <source>
        <strain evidence="7">CBS 757.83</strain>
    </source>
</reference>
<dbReference type="AlphaFoldDB" id="A0AAN6PXQ6"/>